<name>A0A1L7XMI4_9HELO</name>
<dbReference type="Proteomes" id="UP000184330">
    <property type="component" value="Unassembled WGS sequence"/>
</dbReference>
<dbReference type="AlphaFoldDB" id="A0A1L7XMI4"/>
<gene>
    <name evidence="1" type="ORF">PAC_16156</name>
</gene>
<evidence type="ECO:0008006" key="3">
    <source>
        <dbReference type="Google" id="ProtNLM"/>
    </source>
</evidence>
<accession>A0A1L7XMI4</accession>
<reference evidence="1 2" key="1">
    <citation type="submission" date="2016-03" db="EMBL/GenBank/DDBJ databases">
        <authorList>
            <person name="Ploux O."/>
        </authorList>
    </citation>
    <scope>NUCLEOTIDE SEQUENCE [LARGE SCALE GENOMIC DNA]</scope>
    <source>
        <strain evidence="1 2">UAMH 11012</strain>
    </source>
</reference>
<dbReference type="InterPro" id="IPR011990">
    <property type="entry name" value="TPR-like_helical_dom_sf"/>
</dbReference>
<keyword evidence="2" id="KW-1185">Reference proteome</keyword>
<protein>
    <recommendedName>
        <fullName evidence="3">Clr5 domain-containing protein</fullName>
    </recommendedName>
</protein>
<evidence type="ECO:0000313" key="2">
    <source>
        <dbReference type="Proteomes" id="UP000184330"/>
    </source>
</evidence>
<dbReference type="OrthoDB" id="4473276at2759"/>
<sequence length="241" mass="28448">MSGDARKHPKFPWDFEVPNDPFWNSLEYTVARNFLQCYTESEISKMHFDETLSAPEKLSYLRRYLDSSFFRKEKEAAPTPFHDANYQLWMQFKLATSTMEYFLENYSEQEEIVREMYENGPDGSKNMSALHQLSGIMEKTRKYKEAEEMALEVLPWMQNHELLGRDAPQTLSCVRILASSVWKQKRYREGGEWMDRYGMLVGGMKDGKFGKYQEAEMKAYIEAKRGLWEWRRGQGDVGESE</sequence>
<dbReference type="EMBL" id="FJOG01000035">
    <property type="protein sequence ID" value="CZR66255.1"/>
    <property type="molecule type" value="Genomic_DNA"/>
</dbReference>
<evidence type="ECO:0000313" key="1">
    <source>
        <dbReference type="EMBL" id="CZR66255.1"/>
    </source>
</evidence>
<dbReference type="Gene3D" id="1.25.40.10">
    <property type="entry name" value="Tetratricopeptide repeat domain"/>
    <property type="match status" value="1"/>
</dbReference>
<organism evidence="1 2">
    <name type="scientific">Phialocephala subalpina</name>
    <dbReference type="NCBI Taxonomy" id="576137"/>
    <lineage>
        <taxon>Eukaryota</taxon>
        <taxon>Fungi</taxon>
        <taxon>Dikarya</taxon>
        <taxon>Ascomycota</taxon>
        <taxon>Pezizomycotina</taxon>
        <taxon>Leotiomycetes</taxon>
        <taxon>Helotiales</taxon>
        <taxon>Mollisiaceae</taxon>
        <taxon>Phialocephala</taxon>
        <taxon>Phialocephala fortinii species complex</taxon>
    </lineage>
</organism>
<proteinExistence type="predicted"/>